<evidence type="ECO:0000313" key="9">
    <source>
        <dbReference type="EMBL" id="AFU73921.1"/>
    </source>
</evidence>
<proteinExistence type="inferred from homology"/>
<evidence type="ECO:0000256" key="2">
    <source>
        <dbReference type="ARBA" id="ARBA00022723"/>
    </source>
</evidence>
<evidence type="ECO:0000256" key="6">
    <source>
        <dbReference type="ARBA" id="ARBA00044907"/>
    </source>
</evidence>
<organism evidence="9">
    <name type="scientific">Crithidia mellificae</name>
    <dbReference type="NCBI Taxonomy" id="796356"/>
    <lineage>
        <taxon>Eukaryota</taxon>
        <taxon>Discoba</taxon>
        <taxon>Euglenozoa</taxon>
        <taxon>Kinetoplastea</taxon>
        <taxon>Metakinetoplastina</taxon>
        <taxon>Trypanosomatida</taxon>
        <taxon>Trypanosomatidae</taxon>
        <taxon>Leishmaniinae</taxon>
        <taxon>Crithidia</taxon>
    </lineage>
</organism>
<dbReference type="EMBL" id="JQ247763">
    <property type="protein sequence ID" value="AFU73921.1"/>
    <property type="molecule type" value="Genomic_DNA"/>
</dbReference>
<evidence type="ECO:0000256" key="5">
    <source>
        <dbReference type="ARBA" id="ARBA00023277"/>
    </source>
</evidence>
<keyword evidence="4" id="KW-0413">Isomerase</keyword>
<comment type="catalytic activity">
    <reaction evidence="6">
        <text>D-lyxose = D-xylulose</text>
        <dbReference type="Rhea" id="RHEA:14201"/>
        <dbReference type="ChEBI" id="CHEBI:16789"/>
        <dbReference type="ChEBI" id="CHEBI:17140"/>
        <dbReference type="EC" id="5.3.1.15"/>
    </reaction>
</comment>
<keyword evidence="2" id="KW-0479">Metal-binding</keyword>
<evidence type="ECO:0000256" key="7">
    <source>
        <dbReference type="ARBA" id="ARBA00044951"/>
    </source>
</evidence>
<dbReference type="AlphaFoldDB" id="V9LTS6"/>
<keyword evidence="5" id="KW-0119">Carbohydrate metabolism</keyword>
<evidence type="ECO:0000256" key="3">
    <source>
        <dbReference type="ARBA" id="ARBA00023211"/>
    </source>
</evidence>
<comment type="cofactor">
    <cofactor evidence="1">
        <name>Mn(2+)</name>
        <dbReference type="ChEBI" id="CHEBI:29035"/>
    </cofactor>
</comment>
<evidence type="ECO:0000256" key="1">
    <source>
        <dbReference type="ARBA" id="ARBA00001936"/>
    </source>
</evidence>
<protein>
    <recommendedName>
        <fullName evidence="8">D-lyxose ketol-isomerase</fullName>
        <ecNumber evidence="8">5.3.1.15</ecNumber>
    </recommendedName>
</protein>
<comment type="similarity">
    <text evidence="7">Belongs to the D-lyxose ketol-isomerase family.</text>
</comment>
<dbReference type="InterPro" id="IPR014710">
    <property type="entry name" value="RmlC-like_jellyroll"/>
</dbReference>
<dbReference type="GO" id="GO:0046872">
    <property type="term" value="F:metal ion binding"/>
    <property type="evidence" value="ECO:0007669"/>
    <property type="project" value="UniProtKB-KW"/>
</dbReference>
<name>V9LTS6_CRIME</name>
<reference evidence="9" key="1">
    <citation type="submission" date="2011-12" db="EMBL/GenBank/DDBJ databases">
        <title>The Crithidia mellificae genome.</title>
        <authorList>
            <person name="Runckel C."/>
            <person name="Flenniken M."/>
            <person name="Ruby J.G."/>
            <person name="DeRisi J."/>
        </authorList>
    </citation>
    <scope>NUCLEOTIDE SEQUENCE</scope>
    <source>
        <strain evidence="9">SF</strain>
    </source>
</reference>
<dbReference type="Gene3D" id="2.60.120.10">
    <property type="entry name" value="Jelly Rolls"/>
    <property type="match status" value="1"/>
</dbReference>
<dbReference type="Pfam" id="PF07385">
    <property type="entry name" value="Lyx_isomer"/>
    <property type="match status" value="1"/>
</dbReference>
<dbReference type="EC" id="5.3.1.15" evidence="8"/>
<evidence type="ECO:0000256" key="4">
    <source>
        <dbReference type="ARBA" id="ARBA00023235"/>
    </source>
</evidence>
<dbReference type="InterPro" id="IPR047581">
    <property type="entry name" value="EcSI_cupin"/>
</dbReference>
<dbReference type="InterPro" id="IPR010864">
    <property type="entry name" value="D-lyxose_isomer"/>
</dbReference>
<dbReference type="CDD" id="cd20309">
    <property type="entry name" value="cupin_EcSI"/>
    <property type="match status" value="1"/>
</dbReference>
<keyword evidence="9" id="KW-0762">Sugar transport</keyword>
<keyword evidence="9" id="KW-0813">Transport</keyword>
<evidence type="ECO:0000256" key="8">
    <source>
        <dbReference type="ARBA" id="ARBA00044972"/>
    </source>
</evidence>
<accession>V9LTS6</accession>
<sequence length="239" mass="27090">MAMKRSEVNRVIREMEEVIRANGFHLPPFASWTPEEWKTKGHECDEIRDNMLGWDITDFGRGDFEKCGLGLITIRNGNLKMHDKYKKPYAEKLLLAKEGQITPFHFHWHKMEDLINRGGGVLEVTLYSKDKTDPKEGIDYKADVVVYCDGVRKTFPAGYVLELKPGQSVTMTQGMYHQLCAKPGTGSVLIGEVSQTNDDNTDNKFAVQVGRFPKIMEDEPPYRLLCNEYPAAAADASKL</sequence>
<dbReference type="GO" id="GO:0016853">
    <property type="term" value="F:isomerase activity"/>
    <property type="evidence" value="ECO:0007669"/>
    <property type="project" value="UniProtKB-KW"/>
</dbReference>
<keyword evidence="3" id="KW-0464">Manganese</keyword>